<sequence>MLEARDFKLFTDHKPSTHTFKQHIDKFSPQQAKQLDFISQFTINICYFAGNERFELLSRIASIEMPKPINYDEITKSQESNLELQNLISNPQVLQLKKTVMSNSDIPLFCDLSTGIALPYIPREYHWWIFSKLLNISHPGIPLLQN</sequence>
<proteinExistence type="predicted"/>
<protein>
    <submittedName>
        <fullName evidence="1">Integrase catalytic domain-containing protein</fullName>
    </submittedName>
</protein>
<accession>A0A8X6Q378</accession>
<keyword evidence="2" id="KW-1185">Reference proteome</keyword>
<name>A0A8X6Q378_NEPPI</name>
<organism evidence="1 2">
    <name type="scientific">Nephila pilipes</name>
    <name type="common">Giant wood spider</name>
    <name type="synonym">Nephila maculata</name>
    <dbReference type="NCBI Taxonomy" id="299642"/>
    <lineage>
        <taxon>Eukaryota</taxon>
        <taxon>Metazoa</taxon>
        <taxon>Ecdysozoa</taxon>
        <taxon>Arthropoda</taxon>
        <taxon>Chelicerata</taxon>
        <taxon>Arachnida</taxon>
        <taxon>Araneae</taxon>
        <taxon>Araneomorphae</taxon>
        <taxon>Entelegynae</taxon>
        <taxon>Araneoidea</taxon>
        <taxon>Nephilidae</taxon>
        <taxon>Nephila</taxon>
    </lineage>
</organism>
<gene>
    <name evidence="1" type="ORF">NPIL_653331</name>
</gene>
<dbReference type="AlphaFoldDB" id="A0A8X6Q378"/>
<evidence type="ECO:0000313" key="1">
    <source>
        <dbReference type="EMBL" id="GFT93855.1"/>
    </source>
</evidence>
<comment type="caution">
    <text evidence="1">The sequence shown here is derived from an EMBL/GenBank/DDBJ whole genome shotgun (WGS) entry which is preliminary data.</text>
</comment>
<dbReference type="EMBL" id="BMAW01121424">
    <property type="protein sequence ID" value="GFT93855.1"/>
    <property type="molecule type" value="Genomic_DNA"/>
</dbReference>
<dbReference type="Proteomes" id="UP000887013">
    <property type="component" value="Unassembled WGS sequence"/>
</dbReference>
<reference evidence="1" key="1">
    <citation type="submission" date="2020-08" db="EMBL/GenBank/DDBJ databases">
        <title>Multicomponent nature underlies the extraordinary mechanical properties of spider dragline silk.</title>
        <authorList>
            <person name="Kono N."/>
            <person name="Nakamura H."/>
            <person name="Mori M."/>
            <person name="Yoshida Y."/>
            <person name="Ohtoshi R."/>
            <person name="Malay A.D."/>
            <person name="Moran D.A.P."/>
            <person name="Tomita M."/>
            <person name="Numata K."/>
            <person name="Arakawa K."/>
        </authorList>
    </citation>
    <scope>NUCLEOTIDE SEQUENCE</scope>
</reference>
<evidence type="ECO:0000313" key="2">
    <source>
        <dbReference type="Proteomes" id="UP000887013"/>
    </source>
</evidence>
<dbReference type="OrthoDB" id="6432186at2759"/>